<keyword evidence="3" id="KW-1185">Reference proteome</keyword>
<dbReference type="InterPro" id="IPR032710">
    <property type="entry name" value="NTF2-like_dom_sf"/>
</dbReference>
<evidence type="ECO:0000313" key="3">
    <source>
        <dbReference type="Proteomes" id="UP000193228"/>
    </source>
</evidence>
<gene>
    <name evidence="2" type="ORF">SAMN06265784_105137</name>
</gene>
<reference evidence="3" key="1">
    <citation type="submission" date="2017-04" db="EMBL/GenBank/DDBJ databases">
        <authorList>
            <person name="Varghese N."/>
            <person name="Submissions S."/>
        </authorList>
    </citation>
    <scope>NUCLEOTIDE SEQUENCE [LARGE SCALE GENOMIC DNA]</scope>
    <source>
        <strain evidence="3">LMG 29540</strain>
    </source>
</reference>
<dbReference type="Pfam" id="PF13474">
    <property type="entry name" value="SnoaL_3"/>
    <property type="match status" value="1"/>
</dbReference>
<dbReference type="STRING" id="1515439.SAMN06265784_105137"/>
<dbReference type="InterPro" id="IPR011944">
    <property type="entry name" value="Steroid_delta5-4_isomerase"/>
</dbReference>
<protein>
    <recommendedName>
        <fullName evidence="1">SnoaL-like domain-containing protein</fullName>
    </recommendedName>
</protein>
<dbReference type="InterPro" id="IPR037401">
    <property type="entry name" value="SnoaL-like"/>
</dbReference>
<feature type="domain" description="SnoaL-like" evidence="1">
    <location>
        <begin position="24"/>
        <end position="137"/>
    </location>
</feature>
<accession>A0A1X7L6S2</accession>
<dbReference type="Proteomes" id="UP000193228">
    <property type="component" value="Unassembled WGS sequence"/>
</dbReference>
<dbReference type="SUPFAM" id="SSF54427">
    <property type="entry name" value="NTF2-like"/>
    <property type="match status" value="1"/>
</dbReference>
<name>A0A1X7L6S2_9BURK</name>
<dbReference type="Gene3D" id="3.10.450.50">
    <property type="match status" value="1"/>
</dbReference>
<evidence type="ECO:0000313" key="2">
    <source>
        <dbReference type="EMBL" id="SMG49526.1"/>
    </source>
</evidence>
<organism evidence="2 3">
    <name type="scientific">Paraburkholderia susongensis</name>
    <dbReference type="NCBI Taxonomy" id="1515439"/>
    <lineage>
        <taxon>Bacteria</taxon>
        <taxon>Pseudomonadati</taxon>
        <taxon>Pseudomonadota</taxon>
        <taxon>Betaproteobacteria</taxon>
        <taxon>Burkholderiales</taxon>
        <taxon>Burkholderiaceae</taxon>
        <taxon>Paraburkholderia</taxon>
    </lineage>
</organism>
<sequence>MSTTETTAKEAPGTASEVLRSMENAWNAAALHWDVNGLSALYSDDATMFAGRPGMAAGRQGVCGYFASYIGMLSSTQLELVEQVITELGPDAFLAQGYGNFRFTLVNGKPSACTLRTTWLLVRRSGRWLIAHHHFSATPEVPPVPQ</sequence>
<dbReference type="OrthoDB" id="8908746at2"/>
<proteinExistence type="predicted"/>
<dbReference type="RefSeq" id="WP_085485066.1">
    <property type="nucleotide sequence ID" value="NZ_FXAT01000005.1"/>
</dbReference>
<dbReference type="AlphaFoldDB" id="A0A1X7L6S2"/>
<dbReference type="EMBL" id="FXAT01000005">
    <property type="protein sequence ID" value="SMG49526.1"/>
    <property type="molecule type" value="Genomic_DNA"/>
</dbReference>
<dbReference type="NCBIfam" id="TIGR02246">
    <property type="entry name" value="SgcJ/EcaC family oxidoreductase"/>
    <property type="match status" value="1"/>
</dbReference>
<evidence type="ECO:0000259" key="1">
    <source>
        <dbReference type="Pfam" id="PF13474"/>
    </source>
</evidence>